<evidence type="ECO:0000256" key="2">
    <source>
        <dbReference type="ARBA" id="ARBA00023008"/>
    </source>
</evidence>
<evidence type="ECO:0000256" key="3">
    <source>
        <dbReference type="SAM" id="Phobius"/>
    </source>
</evidence>
<dbReference type="SUPFAM" id="SSF49503">
    <property type="entry name" value="Cupredoxins"/>
    <property type="match status" value="1"/>
</dbReference>
<evidence type="ECO:0000313" key="5">
    <source>
        <dbReference type="EMBL" id="ABZ07724.1"/>
    </source>
</evidence>
<dbReference type="CDD" id="cd00920">
    <property type="entry name" value="Cupredoxin"/>
    <property type="match status" value="1"/>
</dbReference>
<reference evidence="5" key="1">
    <citation type="journal article" date="2008" name="ISME J.">
        <title>Genomic patterns of recombination, clonal divergence and environment in marine microbial populations.</title>
        <authorList>
            <person name="Konstantinidis K.T."/>
            <person name="Delong E.F."/>
        </authorList>
    </citation>
    <scope>NUCLEOTIDE SEQUENCE</scope>
</reference>
<protein>
    <submittedName>
        <fullName evidence="5">Putative copper binding protein, plastocyanin/azurin family protein</fullName>
    </submittedName>
</protein>
<feature type="domain" description="Blue (type 1) copper" evidence="4">
    <location>
        <begin position="82"/>
        <end position="171"/>
    </location>
</feature>
<dbReference type="AlphaFoldDB" id="B3T565"/>
<keyword evidence="2" id="KW-0186">Copper</keyword>
<keyword evidence="1" id="KW-0479">Metal-binding</keyword>
<dbReference type="EMBL" id="EU016608">
    <property type="protein sequence ID" value="ABZ07724.1"/>
    <property type="molecule type" value="Genomic_DNA"/>
</dbReference>
<dbReference type="GO" id="GO:0009055">
    <property type="term" value="F:electron transfer activity"/>
    <property type="evidence" value="ECO:0007669"/>
    <property type="project" value="InterPro"/>
</dbReference>
<dbReference type="GO" id="GO:0005507">
    <property type="term" value="F:copper ion binding"/>
    <property type="evidence" value="ECO:0007669"/>
    <property type="project" value="InterPro"/>
</dbReference>
<dbReference type="InterPro" id="IPR008972">
    <property type="entry name" value="Cupredoxin"/>
</dbReference>
<name>B3T565_9ZZZZ</name>
<feature type="transmembrane region" description="Helical" evidence="3">
    <location>
        <begin position="7"/>
        <end position="28"/>
    </location>
</feature>
<keyword evidence="3" id="KW-0812">Transmembrane</keyword>
<evidence type="ECO:0000256" key="1">
    <source>
        <dbReference type="ARBA" id="ARBA00022723"/>
    </source>
</evidence>
<gene>
    <name evidence="5" type="ORF">ALOHA_HF4000ANIW141A21ctg1g8</name>
</gene>
<keyword evidence="3" id="KW-0472">Membrane</keyword>
<accession>B3T565</accession>
<organism evidence="5">
    <name type="scientific">uncultured marine microorganism HF4000_ANIW141A21</name>
    <dbReference type="NCBI Taxonomy" id="455535"/>
    <lineage>
        <taxon>unclassified sequences</taxon>
        <taxon>environmental samples</taxon>
    </lineage>
</organism>
<sequence length="173" mass="17664">MASQKQVAAIIVGVLVIAISLVVVIALLPSGGPSAPPSQPSTPEQPEALQPSTIRINLNLGEVELSGPYGFALDDGKINSPGPQIVVKVGDVIIINVLNVGQLPHSFAIAAEAKEGADPLFNSQIGSGSSPVVAGETGTVTFTVGQAGTYSYICQVPGHATIFEMFGTFLVEA</sequence>
<dbReference type="Pfam" id="PF00127">
    <property type="entry name" value="Copper-bind"/>
    <property type="match status" value="1"/>
</dbReference>
<evidence type="ECO:0000259" key="4">
    <source>
        <dbReference type="Pfam" id="PF00127"/>
    </source>
</evidence>
<dbReference type="Gene3D" id="2.60.40.420">
    <property type="entry name" value="Cupredoxins - blue copper proteins"/>
    <property type="match status" value="1"/>
</dbReference>
<dbReference type="InterPro" id="IPR000923">
    <property type="entry name" value="BlueCu_1"/>
</dbReference>
<keyword evidence="3" id="KW-1133">Transmembrane helix</keyword>
<proteinExistence type="predicted"/>